<dbReference type="InterPro" id="IPR011991">
    <property type="entry name" value="ArsR-like_HTH"/>
</dbReference>
<dbReference type="GO" id="GO:0003700">
    <property type="term" value="F:DNA-binding transcription factor activity"/>
    <property type="evidence" value="ECO:0007669"/>
    <property type="project" value="InterPro"/>
</dbReference>
<dbReference type="PANTHER" id="PTHR38600">
    <property type="entry name" value="TRANSCRIPTIONAL REGULATORY PROTEIN"/>
    <property type="match status" value="1"/>
</dbReference>
<dbReference type="InterPro" id="IPR036388">
    <property type="entry name" value="WH-like_DNA-bd_sf"/>
</dbReference>
<organism evidence="2 3">
    <name type="scientific">Dyadobacter pollutisoli</name>
    <dbReference type="NCBI Taxonomy" id="2910158"/>
    <lineage>
        <taxon>Bacteria</taxon>
        <taxon>Pseudomonadati</taxon>
        <taxon>Bacteroidota</taxon>
        <taxon>Cytophagia</taxon>
        <taxon>Cytophagales</taxon>
        <taxon>Spirosomataceae</taxon>
        <taxon>Dyadobacter</taxon>
    </lineage>
</organism>
<dbReference type="SMART" id="SM00418">
    <property type="entry name" value="HTH_ARSR"/>
    <property type="match status" value="1"/>
</dbReference>
<dbReference type="RefSeq" id="WP_244820297.1">
    <property type="nucleotide sequence ID" value="NZ_CP112998.1"/>
</dbReference>
<evidence type="ECO:0000313" key="2">
    <source>
        <dbReference type="EMBL" id="WAC14930.1"/>
    </source>
</evidence>
<keyword evidence="3" id="KW-1185">Reference proteome</keyword>
<dbReference type="SUPFAM" id="SSF46785">
    <property type="entry name" value="Winged helix' DNA-binding domain"/>
    <property type="match status" value="1"/>
</dbReference>
<dbReference type="Pfam" id="PF01022">
    <property type="entry name" value="HTH_5"/>
    <property type="match status" value="1"/>
</dbReference>
<proteinExistence type="predicted"/>
<dbReference type="InterPro" id="IPR036390">
    <property type="entry name" value="WH_DNA-bd_sf"/>
</dbReference>
<dbReference type="Proteomes" id="UP001164653">
    <property type="component" value="Chromosome"/>
</dbReference>
<dbReference type="CDD" id="cd00090">
    <property type="entry name" value="HTH_ARSR"/>
    <property type="match status" value="1"/>
</dbReference>
<evidence type="ECO:0000313" key="3">
    <source>
        <dbReference type="Proteomes" id="UP001164653"/>
    </source>
</evidence>
<protein>
    <submittedName>
        <fullName evidence="2">Metalloregulator ArsR/SmtB family transcription factor</fullName>
    </submittedName>
</protein>
<dbReference type="PROSITE" id="PS50987">
    <property type="entry name" value="HTH_ARSR_2"/>
    <property type="match status" value="1"/>
</dbReference>
<dbReference type="PANTHER" id="PTHR38600:SF2">
    <property type="entry name" value="SLL0088 PROTEIN"/>
    <property type="match status" value="1"/>
</dbReference>
<name>A0A9E8NDY1_9BACT</name>
<dbReference type="KEGG" id="dpf:ON006_13385"/>
<dbReference type="EMBL" id="CP112998">
    <property type="protein sequence ID" value="WAC14930.1"/>
    <property type="molecule type" value="Genomic_DNA"/>
</dbReference>
<dbReference type="Gene3D" id="1.10.10.10">
    <property type="entry name" value="Winged helix-like DNA-binding domain superfamily/Winged helix DNA-binding domain"/>
    <property type="match status" value="1"/>
</dbReference>
<feature type="domain" description="HTH arsR-type" evidence="1">
    <location>
        <begin position="1"/>
        <end position="90"/>
    </location>
</feature>
<dbReference type="NCBIfam" id="NF033788">
    <property type="entry name" value="HTH_metalloreg"/>
    <property type="match status" value="1"/>
</dbReference>
<dbReference type="InterPro" id="IPR001845">
    <property type="entry name" value="HTH_ArsR_DNA-bd_dom"/>
</dbReference>
<reference evidence="2" key="1">
    <citation type="submission" date="2022-11" db="EMBL/GenBank/DDBJ databases">
        <title>Dyadobacter pollutisoli sp. nov., isolated from plastic dumped soil.</title>
        <authorList>
            <person name="Kim J.M."/>
            <person name="Kim K.R."/>
            <person name="Lee J.K."/>
            <person name="Hao L."/>
            <person name="Jeon C.O."/>
        </authorList>
    </citation>
    <scope>NUCLEOTIDE SEQUENCE</scope>
    <source>
        <strain evidence="2">U1</strain>
    </source>
</reference>
<dbReference type="AlphaFoldDB" id="A0A9E8NDY1"/>
<dbReference type="PRINTS" id="PR00778">
    <property type="entry name" value="HTHARSR"/>
</dbReference>
<accession>A0A9E8NDY1</accession>
<evidence type="ECO:0000259" key="1">
    <source>
        <dbReference type="PROSITE" id="PS50987"/>
    </source>
</evidence>
<sequence>MNARLDVFQVVADPSRRHMLLLLSQGGMTINAIAENFEMSRPAISQHVKALHEAGFITIEDSGRTRYCRIKKDGFEHLLEWINYFDQFWQEKMQDLGALMANQHEHNTPS</sequence>
<gene>
    <name evidence="2" type="ORF">ON006_13385</name>
</gene>